<sequence length="243" mass="27351">MPTDRQFVELPHSGMQHTQQWMTLERADVRSPANRAFTTVEYGAVVQREVSWSSTLNAIGSLYQRARESGQIIPGQGVIRGRQPYRHTTRVEERVRQMFARNLSLSSLPDGACGCSAIHRLMEGDRHCHFEYCQRILTLLQQDPDTSWVTYFRRTKHSLPAKAYLIGTTTTIGIKSGYLVSGTVSVAGHTHCTDVCDASARDSTPELLGNISLAVRRVMWYQHDGVTHHYSGAARRELDHISP</sequence>
<dbReference type="EMBL" id="JARBHB010000003">
    <property type="protein sequence ID" value="KAJ8891310.1"/>
    <property type="molecule type" value="Genomic_DNA"/>
</dbReference>
<reference evidence="1 2" key="1">
    <citation type="submission" date="2023-02" db="EMBL/GenBank/DDBJ databases">
        <title>LHISI_Scaffold_Assembly.</title>
        <authorList>
            <person name="Stuart O.P."/>
            <person name="Cleave R."/>
            <person name="Magrath M.J.L."/>
            <person name="Mikheyev A.S."/>
        </authorList>
    </citation>
    <scope>NUCLEOTIDE SEQUENCE [LARGE SCALE GENOMIC DNA]</scope>
    <source>
        <strain evidence="1">Daus_M_001</strain>
        <tissue evidence="1">Leg muscle</tissue>
    </source>
</reference>
<protein>
    <recommendedName>
        <fullName evidence="3">Transposase</fullName>
    </recommendedName>
</protein>
<proteinExistence type="predicted"/>
<organism evidence="1 2">
    <name type="scientific">Dryococelus australis</name>
    <dbReference type="NCBI Taxonomy" id="614101"/>
    <lineage>
        <taxon>Eukaryota</taxon>
        <taxon>Metazoa</taxon>
        <taxon>Ecdysozoa</taxon>
        <taxon>Arthropoda</taxon>
        <taxon>Hexapoda</taxon>
        <taxon>Insecta</taxon>
        <taxon>Pterygota</taxon>
        <taxon>Neoptera</taxon>
        <taxon>Polyneoptera</taxon>
        <taxon>Phasmatodea</taxon>
        <taxon>Verophasmatodea</taxon>
        <taxon>Anareolatae</taxon>
        <taxon>Phasmatidae</taxon>
        <taxon>Eurycanthinae</taxon>
        <taxon>Dryococelus</taxon>
    </lineage>
</organism>
<keyword evidence="2" id="KW-1185">Reference proteome</keyword>
<evidence type="ECO:0000313" key="1">
    <source>
        <dbReference type="EMBL" id="KAJ8891310.1"/>
    </source>
</evidence>
<evidence type="ECO:0000313" key="2">
    <source>
        <dbReference type="Proteomes" id="UP001159363"/>
    </source>
</evidence>
<accession>A0ABQ9I4U9</accession>
<gene>
    <name evidence="1" type="ORF">PR048_010826</name>
</gene>
<name>A0ABQ9I4U9_9NEOP</name>
<evidence type="ECO:0008006" key="3">
    <source>
        <dbReference type="Google" id="ProtNLM"/>
    </source>
</evidence>
<dbReference type="Proteomes" id="UP001159363">
    <property type="component" value="Chromosome 3"/>
</dbReference>
<comment type="caution">
    <text evidence="1">The sequence shown here is derived from an EMBL/GenBank/DDBJ whole genome shotgun (WGS) entry which is preliminary data.</text>
</comment>